<dbReference type="EMBL" id="LT906468">
    <property type="protein sequence ID" value="SNV49269.1"/>
    <property type="molecule type" value="Genomic_DNA"/>
</dbReference>
<feature type="transmembrane region" description="Helical" evidence="1">
    <location>
        <begin position="52"/>
        <end position="72"/>
    </location>
</feature>
<dbReference type="Proteomes" id="UP000215355">
    <property type="component" value="Chromosome 1"/>
</dbReference>
<feature type="transmembrane region" description="Helical" evidence="1">
    <location>
        <begin position="25"/>
        <end position="46"/>
    </location>
</feature>
<dbReference type="InterPro" id="IPR025407">
    <property type="entry name" value="DUF4133"/>
</dbReference>
<protein>
    <recommendedName>
        <fullName evidence="4">DUF4133 domain-containing protein</fullName>
    </recommendedName>
</protein>
<evidence type="ECO:0000256" key="1">
    <source>
        <dbReference type="SAM" id="Phobius"/>
    </source>
</evidence>
<evidence type="ECO:0000313" key="2">
    <source>
        <dbReference type="EMBL" id="SNV49269.1"/>
    </source>
</evidence>
<accession>A0AAJ4XBY2</accession>
<proteinExistence type="predicted"/>
<keyword evidence="1" id="KW-1133">Transmembrane helix</keyword>
<dbReference type="KEGG" id="smiz:4412673_01738"/>
<dbReference type="AlphaFoldDB" id="A0AAJ4XBY2"/>
<evidence type="ECO:0008006" key="4">
    <source>
        <dbReference type="Google" id="ProtNLM"/>
    </source>
</evidence>
<evidence type="ECO:0000313" key="3">
    <source>
        <dbReference type="Proteomes" id="UP000215355"/>
    </source>
</evidence>
<organism evidence="2 3">
    <name type="scientific">Sphingobacterium mizutaii</name>
    <dbReference type="NCBI Taxonomy" id="1010"/>
    <lineage>
        <taxon>Bacteria</taxon>
        <taxon>Pseudomonadati</taxon>
        <taxon>Bacteroidota</taxon>
        <taxon>Sphingobacteriia</taxon>
        <taxon>Sphingobacteriales</taxon>
        <taxon>Sphingobacteriaceae</taxon>
        <taxon>Sphingobacterium</taxon>
    </lineage>
</organism>
<sequence>MASQVFKINKGVNLSVEFRGLKAQYIGYLGIGVVLLVVLFSMLYFFGIPSLICVAIIGVSGSLFFMQVYRLSQRYGEFGLMKALANKQLPKHVVCMERRLFRFEGHTFIRDHKSKSYGEELG</sequence>
<keyword evidence="1" id="KW-0812">Transmembrane</keyword>
<reference evidence="2 3" key="1">
    <citation type="submission" date="2017-06" db="EMBL/GenBank/DDBJ databases">
        <authorList>
            <consortium name="Pathogen Informatics"/>
        </authorList>
    </citation>
    <scope>NUCLEOTIDE SEQUENCE [LARGE SCALE GENOMIC DNA]</scope>
    <source>
        <strain evidence="2 3">NCTC12149</strain>
    </source>
</reference>
<name>A0AAJ4XBY2_9SPHI</name>
<gene>
    <name evidence="2" type="ORF">SAMEA4412673_01738</name>
</gene>
<keyword evidence="1" id="KW-0472">Membrane</keyword>
<dbReference type="RefSeq" id="WP_093095783.1">
    <property type="nucleotide sequence ID" value="NZ_FNGK01000001.1"/>
</dbReference>
<dbReference type="Pfam" id="PF13571">
    <property type="entry name" value="DUF4133"/>
    <property type="match status" value="1"/>
</dbReference>